<accession>A0A8J5SFC4</accession>
<evidence type="ECO:0000313" key="1">
    <source>
        <dbReference type="EMBL" id="KAG8074846.1"/>
    </source>
</evidence>
<dbReference type="Proteomes" id="UP000729402">
    <property type="component" value="Unassembled WGS sequence"/>
</dbReference>
<proteinExistence type="predicted"/>
<comment type="caution">
    <text evidence="1">The sequence shown here is derived from an EMBL/GenBank/DDBJ whole genome shotgun (WGS) entry which is preliminary data.</text>
</comment>
<protein>
    <submittedName>
        <fullName evidence="1">Uncharacterized protein</fullName>
    </submittedName>
</protein>
<reference evidence="1" key="1">
    <citation type="journal article" date="2021" name="bioRxiv">
        <title>Whole Genome Assembly and Annotation of Northern Wild Rice, Zizania palustris L., Supports a Whole Genome Duplication in the Zizania Genus.</title>
        <authorList>
            <person name="Haas M."/>
            <person name="Kono T."/>
            <person name="Macchietto M."/>
            <person name="Millas R."/>
            <person name="McGilp L."/>
            <person name="Shao M."/>
            <person name="Duquette J."/>
            <person name="Hirsch C.N."/>
            <person name="Kimball J."/>
        </authorList>
    </citation>
    <scope>NUCLEOTIDE SEQUENCE</scope>
    <source>
        <tissue evidence="1">Fresh leaf tissue</tissue>
    </source>
</reference>
<sequence length="74" mass="8031">MSLLPLFLGPVARIAASMARRRPAEAVATVLHRAGALPRNRGLERLVVRDDDMFVGRGSCIIAQFVIGVVRCLC</sequence>
<dbReference type="PANTHER" id="PTHR37900:SF9">
    <property type="entry name" value="OS06G0686900 PROTEIN"/>
    <property type="match status" value="1"/>
</dbReference>
<reference evidence="1" key="2">
    <citation type="submission" date="2021-02" db="EMBL/GenBank/DDBJ databases">
        <authorList>
            <person name="Kimball J.A."/>
            <person name="Haas M.W."/>
            <person name="Macchietto M."/>
            <person name="Kono T."/>
            <person name="Duquette J."/>
            <person name="Shao M."/>
        </authorList>
    </citation>
    <scope>NUCLEOTIDE SEQUENCE</scope>
    <source>
        <tissue evidence="1">Fresh leaf tissue</tissue>
    </source>
</reference>
<name>A0A8J5SFC4_ZIZPA</name>
<dbReference type="EMBL" id="JAAALK010000283">
    <property type="protein sequence ID" value="KAG8074846.1"/>
    <property type="molecule type" value="Genomic_DNA"/>
</dbReference>
<evidence type="ECO:0000313" key="2">
    <source>
        <dbReference type="Proteomes" id="UP000729402"/>
    </source>
</evidence>
<organism evidence="1 2">
    <name type="scientific">Zizania palustris</name>
    <name type="common">Northern wild rice</name>
    <dbReference type="NCBI Taxonomy" id="103762"/>
    <lineage>
        <taxon>Eukaryota</taxon>
        <taxon>Viridiplantae</taxon>
        <taxon>Streptophyta</taxon>
        <taxon>Embryophyta</taxon>
        <taxon>Tracheophyta</taxon>
        <taxon>Spermatophyta</taxon>
        <taxon>Magnoliopsida</taxon>
        <taxon>Liliopsida</taxon>
        <taxon>Poales</taxon>
        <taxon>Poaceae</taxon>
        <taxon>BOP clade</taxon>
        <taxon>Oryzoideae</taxon>
        <taxon>Oryzeae</taxon>
        <taxon>Zizaniinae</taxon>
        <taxon>Zizania</taxon>
    </lineage>
</organism>
<dbReference type="PANTHER" id="PTHR37900">
    <property type="match status" value="1"/>
</dbReference>
<dbReference type="AlphaFoldDB" id="A0A8J5SFC4"/>
<gene>
    <name evidence="1" type="ORF">GUJ93_ZPchr0006g45290</name>
</gene>
<keyword evidence="2" id="KW-1185">Reference proteome</keyword>
<dbReference type="OrthoDB" id="660115at2759"/>